<evidence type="ECO:0000313" key="9">
    <source>
        <dbReference type="Proteomes" id="UP000070412"/>
    </source>
</evidence>
<protein>
    <recommendedName>
        <fullName evidence="6">RING-type domain-containing protein</fullName>
    </recommendedName>
</protein>
<gene>
    <name evidence="7" type="ORF">SSS_313</name>
</gene>
<feature type="compositionally biased region" description="Low complexity" evidence="5">
    <location>
        <begin position="28"/>
        <end position="39"/>
    </location>
</feature>
<dbReference type="InterPro" id="IPR013083">
    <property type="entry name" value="Znf_RING/FYVE/PHD"/>
</dbReference>
<evidence type="ECO:0000256" key="5">
    <source>
        <dbReference type="SAM" id="MobiDB-lite"/>
    </source>
</evidence>
<sequence length="255" mass="29844">MFESYQEYLSYYNEIDFETLDRLNMESQSSSSSLSSSSKAKAKQKSQNAGKRNSYDKVVMRDILKNFNCPFKEEVQCRFDAKPDECIFGHETVAPGIALLEIPSFVCIFNLINRCYKLLNADNKCIYGFHLSPEELLDCERFKRDNQEKYQRYYSEESFHNCGICLDTIELKRFVCNRKFALLECCDHTFCSKCIKDWRLKSIKCPICRVESARYVVTKNYYPNGSTKNKIFKTRNPPVNICLGPIIAFYDQDEQ</sequence>
<dbReference type="InterPro" id="IPR017907">
    <property type="entry name" value="Znf_RING_CS"/>
</dbReference>
<keyword evidence="1" id="KW-0479">Metal-binding</keyword>
<dbReference type="SMART" id="SM00184">
    <property type="entry name" value="RING"/>
    <property type="match status" value="1"/>
</dbReference>
<dbReference type="GO" id="GO:0008270">
    <property type="term" value="F:zinc ion binding"/>
    <property type="evidence" value="ECO:0007669"/>
    <property type="project" value="UniProtKB-KW"/>
</dbReference>
<evidence type="ECO:0000256" key="1">
    <source>
        <dbReference type="ARBA" id="ARBA00022723"/>
    </source>
</evidence>
<accession>A0A834RF30</accession>
<evidence type="ECO:0000256" key="3">
    <source>
        <dbReference type="ARBA" id="ARBA00022833"/>
    </source>
</evidence>
<name>A0A834RF30_SARSC</name>
<dbReference type="InterPro" id="IPR001841">
    <property type="entry name" value="Znf_RING"/>
</dbReference>
<reference evidence="8" key="3">
    <citation type="submission" date="2022-06" db="UniProtKB">
        <authorList>
            <consortium name="EnsemblMetazoa"/>
        </authorList>
    </citation>
    <scope>IDENTIFICATION</scope>
</reference>
<evidence type="ECO:0000256" key="2">
    <source>
        <dbReference type="ARBA" id="ARBA00022771"/>
    </source>
</evidence>
<evidence type="ECO:0000313" key="7">
    <source>
        <dbReference type="EMBL" id="KAF7496045.1"/>
    </source>
</evidence>
<dbReference type="AlphaFoldDB" id="A0A834RF30"/>
<evidence type="ECO:0000313" key="8">
    <source>
        <dbReference type="EnsemblMetazoa" id="KAF7496045.1"/>
    </source>
</evidence>
<dbReference type="PROSITE" id="PS00518">
    <property type="entry name" value="ZF_RING_1"/>
    <property type="match status" value="1"/>
</dbReference>
<reference evidence="7" key="2">
    <citation type="submission" date="2020-01" db="EMBL/GenBank/DDBJ databases">
        <authorList>
            <person name="Korhonen P.K.K."/>
            <person name="Guangxu M.G."/>
            <person name="Wang T.W."/>
            <person name="Stroehlein A.J.S."/>
            <person name="Young N.D."/>
            <person name="Ang C.-S.A."/>
            <person name="Fernando D.W.F."/>
            <person name="Lu H.L."/>
            <person name="Taylor S.T."/>
            <person name="Ehtesham M.E.M."/>
            <person name="Najaraj S.H.N."/>
            <person name="Harsha G.H.G."/>
            <person name="Madugundu A.M."/>
            <person name="Renuse S.R."/>
            <person name="Holt D.H."/>
            <person name="Pandey A.P."/>
            <person name="Papenfuss A.P."/>
            <person name="Gasser R.B.G."/>
            <person name="Fischer K.F."/>
        </authorList>
    </citation>
    <scope>NUCLEOTIDE SEQUENCE</scope>
    <source>
        <strain evidence="7">SSS_KF_BRIS2020</strain>
    </source>
</reference>
<feature type="domain" description="RING-type" evidence="6">
    <location>
        <begin position="162"/>
        <end position="209"/>
    </location>
</feature>
<dbReference type="Proteomes" id="UP000070412">
    <property type="component" value="Unassembled WGS sequence"/>
</dbReference>
<keyword evidence="9" id="KW-1185">Reference proteome</keyword>
<dbReference type="PROSITE" id="PS50089">
    <property type="entry name" value="ZF_RING_2"/>
    <property type="match status" value="1"/>
</dbReference>
<dbReference type="Pfam" id="PF13639">
    <property type="entry name" value="zf-RING_2"/>
    <property type="match status" value="1"/>
</dbReference>
<dbReference type="EnsemblMetazoa" id="SSS_313s_mrna">
    <property type="protein sequence ID" value="KAF7496045.1"/>
    <property type="gene ID" value="SSS_313"/>
</dbReference>
<keyword evidence="3" id="KW-0862">Zinc</keyword>
<organism evidence="7">
    <name type="scientific">Sarcoptes scabiei</name>
    <name type="common">Itch mite</name>
    <name type="synonym">Acarus scabiei</name>
    <dbReference type="NCBI Taxonomy" id="52283"/>
    <lineage>
        <taxon>Eukaryota</taxon>
        <taxon>Metazoa</taxon>
        <taxon>Ecdysozoa</taxon>
        <taxon>Arthropoda</taxon>
        <taxon>Chelicerata</taxon>
        <taxon>Arachnida</taxon>
        <taxon>Acari</taxon>
        <taxon>Acariformes</taxon>
        <taxon>Sarcoptiformes</taxon>
        <taxon>Astigmata</taxon>
        <taxon>Psoroptidia</taxon>
        <taxon>Sarcoptoidea</taxon>
        <taxon>Sarcoptidae</taxon>
        <taxon>Sarcoptinae</taxon>
        <taxon>Sarcoptes</taxon>
    </lineage>
</organism>
<dbReference type="EMBL" id="WVUK01000042">
    <property type="protein sequence ID" value="KAF7496045.1"/>
    <property type="molecule type" value="Genomic_DNA"/>
</dbReference>
<feature type="region of interest" description="Disordered" evidence="5">
    <location>
        <begin position="28"/>
        <end position="53"/>
    </location>
</feature>
<dbReference type="Gene3D" id="3.30.40.10">
    <property type="entry name" value="Zinc/RING finger domain, C3HC4 (zinc finger)"/>
    <property type="match status" value="1"/>
</dbReference>
<evidence type="ECO:0000256" key="4">
    <source>
        <dbReference type="PROSITE-ProRule" id="PRU00175"/>
    </source>
</evidence>
<reference evidence="9" key="1">
    <citation type="journal article" date="2020" name="PLoS Negl. Trop. Dis.">
        <title>High-quality nuclear genome for Sarcoptes scabiei-A critical resource for a neglected parasite.</title>
        <authorList>
            <person name="Korhonen P.K."/>
            <person name="Gasser R.B."/>
            <person name="Ma G."/>
            <person name="Wang T."/>
            <person name="Stroehlein A.J."/>
            <person name="Young N.D."/>
            <person name="Ang C.S."/>
            <person name="Fernando D.D."/>
            <person name="Lu H.C."/>
            <person name="Taylor S."/>
            <person name="Reynolds S.L."/>
            <person name="Mofiz E."/>
            <person name="Najaraj S.H."/>
            <person name="Gowda H."/>
            <person name="Madugundu A."/>
            <person name="Renuse S."/>
            <person name="Holt D."/>
            <person name="Pandey A."/>
            <person name="Papenfuss A.T."/>
            <person name="Fischer K."/>
        </authorList>
    </citation>
    <scope>NUCLEOTIDE SEQUENCE [LARGE SCALE GENOMIC DNA]</scope>
</reference>
<proteinExistence type="predicted"/>
<dbReference type="SUPFAM" id="SSF57850">
    <property type="entry name" value="RING/U-box"/>
    <property type="match status" value="1"/>
</dbReference>
<dbReference type="OrthoDB" id="6414256at2759"/>
<keyword evidence="2 4" id="KW-0863">Zinc-finger</keyword>
<evidence type="ECO:0000259" key="6">
    <source>
        <dbReference type="PROSITE" id="PS50089"/>
    </source>
</evidence>